<organism evidence="2 3">
    <name type="scientific">Arcobacter lacus</name>
    <dbReference type="NCBI Taxonomy" id="1912876"/>
    <lineage>
        <taxon>Bacteria</taxon>
        <taxon>Pseudomonadati</taxon>
        <taxon>Campylobacterota</taxon>
        <taxon>Epsilonproteobacteria</taxon>
        <taxon>Campylobacterales</taxon>
        <taxon>Arcobacteraceae</taxon>
        <taxon>Arcobacter</taxon>
    </lineage>
</organism>
<accession>A0ABX5JIV5</accession>
<dbReference type="EMBL" id="MUXF01000005">
    <property type="protein sequence ID" value="PUE67082.1"/>
    <property type="molecule type" value="Genomic_DNA"/>
</dbReference>
<evidence type="ECO:0000313" key="2">
    <source>
        <dbReference type="EMBL" id="PUE67082.1"/>
    </source>
</evidence>
<evidence type="ECO:0000259" key="1">
    <source>
        <dbReference type="PROSITE" id="PS51833"/>
    </source>
</evidence>
<dbReference type="Proteomes" id="UP000251311">
    <property type="component" value="Unassembled WGS sequence"/>
</dbReference>
<proteinExistence type="predicted"/>
<keyword evidence="3" id="KW-1185">Reference proteome</keyword>
<reference evidence="2 3" key="1">
    <citation type="submission" date="2017-02" db="EMBL/GenBank/DDBJ databases">
        <title>Arcobacter lacus sp. nov., a new species isolated from reclaimed water.</title>
        <authorList>
            <person name="Figueras M.J."/>
            <person name="Perez-Cataluna A."/>
            <person name="Salas-Masso N."/>
        </authorList>
    </citation>
    <scope>NUCLEOTIDE SEQUENCE [LARGE SCALE GENOMIC DNA]</scope>
    <source>
        <strain evidence="2 3">RW43-9</strain>
    </source>
</reference>
<dbReference type="Gene3D" id="1.10.3210.10">
    <property type="entry name" value="Hypothetical protein af1432"/>
    <property type="match status" value="1"/>
</dbReference>
<evidence type="ECO:0000313" key="3">
    <source>
        <dbReference type="Proteomes" id="UP000251311"/>
    </source>
</evidence>
<gene>
    <name evidence="2" type="ORF">B0175_04270</name>
</gene>
<dbReference type="InterPro" id="IPR052340">
    <property type="entry name" value="RNase_Y/CdgJ"/>
</dbReference>
<dbReference type="Pfam" id="PF08668">
    <property type="entry name" value="HDOD"/>
    <property type="match status" value="1"/>
</dbReference>
<name>A0ABX5JIV5_9BACT</name>
<dbReference type="SUPFAM" id="SSF109604">
    <property type="entry name" value="HD-domain/PDEase-like"/>
    <property type="match status" value="1"/>
</dbReference>
<dbReference type="RefSeq" id="WP_108527429.1">
    <property type="nucleotide sequence ID" value="NZ_JAODIH010000012.1"/>
</dbReference>
<dbReference type="PROSITE" id="PS51833">
    <property type="entry name" value="HDOD"/>
    <property type="match status" value="1"/>
</dbReference>
<feature type="domain" description="HDOD" evidence="1">
    <location>
        <begin position="12"/>
        <end position="209"/>
    </location>
</feature>
<dbReference type="PANTHER" id="PTHR33525:SF3">
    <property type="entry name" value="RIBONUCLEASE Y"/>
    <property type="match status" value="1"/>
</dbReference>
<protein>
    <submittedName>
        <fullName evidence="2">HDOD domain-containing protein</fullName>
    </submittedName>
</protein>
<dbReference type="InterPro" id="IPR013976">
    <property type="entry name" value="HDOD"/>
</dbReference>
<comment type="caution">
    <text evidence="2">The sequence shown here is derived from an EMBL/GenBank/DDBJ whole genome shotgun (WGS) entry which is preliminary data.</text>
</comment>
<sequence>MKKNLIQEIKTLENLPNSIKEINDFRKNDNSDIKELVKILKKDSFIVSNILKISNSNLYGTNFKVETLNKAIETLGIKLTLAIAIESIVSKTINRNLFAYAVTNDDFFYSSALSAIFVDNWLKQIDEDLKNELFLPAFLQENGKFIISQVIQDERQTEFFLKSLVEKDNISACELEFTGYSCSRISANIFKHWDFSHNIIFPIAFTEDLENCPKEFIHKAQILNVVKILCDIRNPLSDNNIEKALKKVLEYNFDVEYFLNALDSIREKIEKNSQLSLSNK</sequence>
<dbReference type="PANTHER" id="PTHR33525">
    <property type="match status" value="1"/>
</dbReference>